<protein>
    <submittedName>
        <fullName evidence="1">Uncharacterized protein</fullName>
    </submittedName>
</protein>
<dbReference type="Proteomes" id="UP001367508">
    <property type="component" value="Unassembled WGS sequence"/>
</dbReference>
<gene>
    <name evidence="1" type="ORF">VNO77_03038</name>
</gene>
<accession>A0AAN9MU27</accession>
<organism evidence="1 2">
    <name type="scientific">Canavalia gladiata</name>
    <name type="common">Sword bean</name>
    <name type="synonym">Dolichos gladiatus</name>
    <dbReference type="NCBI Taxonomy" id="3824"/>
    <lineage>
        <taxon>Eukaryota</taxon>
        <taxon>Viridiplantae</taxon>
        <taxon>Streptophyta</taxon>
        <taxon>Embryophyta</taxon>
        <taxon>Tracheophyta</taxon>
        <taxon>Spermatophyta</taxon>
        <taxon>Magnoliopsida</taxon>
        <taxon>eudicotyledons</taxon>
        <taxon>Gunneridae</taxon>
        <taxon>Pentapetalae</taxon>
        <taxon>rosids</taxon>
        <taxon>fabids</taxon>
        <taxon>Fabales</taxon>
        <taxon>Fabaceae</taxon>
        <taxon>Papilionoideae</taxon>
        <taxon>50 kb inversion clade</taxon>
        <taxon>NPAAA clade</taxon>
        <taxon>indigoferoid/millettioid clade</taxon>
        <taxon>Phaseoleae</taxon>
        <taxon>Canavalia</taxon>
    </lineage>
</organism>
<dbReference type="AlphaFoldDB" id="A0AAN9MU27"/>
<reference evidence="1 2" key="1">
    <citation type="submission" date="2024-01" db="EMBL/GenBank/DDBJ databases">
        <title>The genomes of 5 underutilized Papilionoideae crops provide insights into root nodulation and disease resistanc.</title>
        <authorList>
            <person name="Jiang F."/>
        </authorList>
    </citation>
    <scope>NUCLEOTIDE SEQUENCE [LARGE SCALE GENOMIC DNA]</scope>
    <source>
        <strain evidence="1">LVBAO_FW01</strain>
        <tissue evidence="1">Leaves</tissue>
    </source>
</reference>
<evidence type="ECO:0000313" key="2">
    <source>
        <dbReference type="Proteomes" id="UP001367508"/>
    </source>
</evidence>
<keyword evidence="2" id="KW-1185">Reference proteome</keyword>
<name>A0AAN9MU27_CANGL</name>
<proteinExistence type="predicted"/>
<sequence>MAWIGFEPQTGRRMHFHPTTNPSPPLSFQYPDFILRQTKRTWGYLPRIRMWIGSYKCTLLILVHMRTNLTRAFSIMVKAGFYFLSTTAARSHPRFRICYPTSASSPSVLARCLSFSLWSRLRTCWERPYSVMATALKE</sequence>
<dbReference type="EMBL" id="JAYMYQ010000001">
    <property type="protein sequence ID" value="KAK7361015.1"/>
    <property type="molecule type" value="Genomic_DNA"/>
</dbReference>
<comment type="caution">
    <text evidence="1">The sequence shown here is derived from an EMBL/GenBank/DDBJ whole genome shotgun (WGS) entry which is preliminary data.</text>
</comment>
<evidence type="ECO:0000313" key="1">
    <source>
        <dbReference type="EMBL" id="KAK7361015.1"/>
    </source>
</evidence>